<gene>
    <name evidence="3" type="ORF">Acr_01g0007740</name>
</gene>
<dbReference type="PANTHER" id="PTHR34807">
    <property type="entry name" value="OS08G0270800 PROTEIN"/>
    <property type="match status" value="1"/>
</dbReference>
<keyword evidence="4" id="KW-1185">Reference proteome</keyword>
<dbReference type="Proteomes" id="UP000585474">
    <property type="component" value="Unassembled WGS sequence"/>
</dbReference>
<evidence type="ECO:0000256" key="2">
    <source>
        <dbReference type="SAM" id="MobiDB-lite"/>
    </source>
</evidence>
<feature type="compositionally biased region" description="Polar residues" evidence="2">
    <location>
        <begin position="87"/>
        <end position="97"/>
    </location>
</feature>
<proteinExistence type="predicted"/>
<evidence type="ECO:0000313" key="3">
    <source>
        <dbReference type="EMBL" id="GFY80965.1"/>
    </source>
</evidence>
<dbReference type="PANTHER" id="PTHR34807:SF3">
    <property type="entry name" value="OS08G0270800 PROTEIN"/>
    <property type="match status" value="1"/>
</dbReference>
<keyword evidence="1" id="KW-0175">Coiled coil</keyword>
<sequence length="298" mass="34491">MKGVALDPSSYGGYEDAKAKFKHQTLIQDFRELEKEAEAMRNKLKATKQKKLTLLAEVRFLRRRYQHLLINKAIKPLKGRELVQPQDLESQQKSTVRGKTYNRKKANQQNLPKVSEANKKKKIVTPKEDAFRKQSPVLDQNQKDRLHSGKEAILRNTTPVFDLNPKEFSYCGNEASFRNTASIFDLNKERLYSGKETGPQNMTPTFDLNQVERTYIGREDAVRSRAPIFDLNQISGEEELQDNYEPLRIEEPKKFVIRGGTDEQHNDMKLSACRNVGNRPNWSGKRKITWQDQVALRV</sequence>
<feature type="coiled-coil region" evidence="1">
    <location>
        <begin position="23"/>
        <end position="57"/>
    </location>
</feature>
<organism evidence="3 4">
    <name type="scientific">Actinidia rufa</name>
    <dbReference type="NCBI Taxonomy" id="165716"/>
    <lineage>
        <taxon>Eukaryota</taxon>
        <taxon>Viridiplantae</taxon>
        <taxon>Streptophyta</taxon>
        <taxon>Embryophyta</taxon>
        <taxon>Tracheophyta</taxon>
        <taxon>Spermatophyta</taxon>
        <taxon>Magnoliopsida</taxon>
        <taxon>eudicotyledons</taxon>
        <taxon>Gunneridae</taxon>
        <taxon>Pentapetalae</taxon>
        <taxon>asterids</taxon>
        <taxon>Ericales</taxon>
        <taxon>Actinidiaceae</taxon>
        <taxon>Actinidia</taxon>
    </lineage>
</organism>
<evidence type="ECO:0000313" key="4">
    <source>
        <dbReference type="Proteomes" id="UP000585474"/>
    </source>
</evidence>
<protein>
    <submittedName>
        <fullName evidence="3">Uncharacterized protein</fullName>
    </submittedName>
</protein>
<comment type="caution">
    <text evidence="3">The sequence shown here is derived from an EMBL/GenBank/DDBJ whole genome shotgun (WGS) entry which is preliminary data.</text>
</comment>
<accession>A0A7J0E3L9</accession>
<dbReference type="OrthoDB" id="993453at2759"/>
<dbReference type="EMBL" id="BJWL01000001">
    <property type="protein sequence ID" value="GFY80965.1"/>
    <property type="molecule type" value="Genomic_DNA"/>
</dbReference>
<name>A0A7J0E3L9_9ERIC</name>
<feature type="region of interest" description="Disordered" evidence="2">
    <location>
        <begin position="85"/>
        <end position="120"/>
    </location>
</feature>
<evidence type="ECO:0000256" key="1">
    <source>
        <dbReference type="SAM" id="Coils"/>
    </source>
</evidence>
<dbReference type="AlphaFoldDB" id="A0A7J0E3L9"/>
<reference evidence="3 4" key="1">
    <citation type="submission" date="2019-07" db="EMBL/GenBank/DDBJ databases">
        <title>De Novo Assembly of kiwifruit Actinidia rufa.</title>
        <authorList>
            <person name="Sugita-Konishi S."/>
            <person name="Sato K."/>
            <person name="Mori E."/>
            <person name="Abe Y."/>
            <person name="Kisaki G."/>
            <person name="Hamano K."/>
            <person name="Suezawa K."/>
            <person name="Otani M."/>
            <person name="Fukuda T."/>
            <person name="Manabe T."/>
            <person name="Gomi K."/>
            <person name="Tabuchi M."/>
            <person name="Akimitsu K."/>
            <person name="Kataoka I."/>
        </authorList>
    </citation>
    <scope>NUCLEOTIDE SEQUENCE [LARGE SCALE GENOMIC DNA]</scope>
    <source>
        <strain evidence="4">cv. Fuchu</strain>
    </source>
</reference>